<keyword evidence="1" id="KW-1185">Reference proteome</keyword>
<sequence length="133" mass="15202">MDDSPPGPEFSKRQIREAVNNMRSFGVGVNHEGHDIFREVLEGLDDGPDPDAFFIFNEGIGLYKTAFSTSRDDLSRCEAELNKTLEGRDTVKDLYAKKVLEIHNLRAKLMQVCQYRSEYVEKFNQKADVEAQL</sequence>
<name>A0A1U7XEG0_NICSY</name>
<reference evidence="2" key="2">
    <citation type="submission" date="2025-08" db="UniProtKB">
        <authorList>
            <consortium name="RefSeq"/>
        </authorList>
    </citation>
    <scope>IDENTIFICATION</scope>
    <source>
        <tissue evidence="2">Leaf</tissue>
    </source>
</reference>
<proteinExistence type="predicted"/>
<dbReference type="AlphaFoldDB" id="A0A1U7XEG0"/>
<reference evidence="1" key="1">
    <citation type="journal article" date="2013" name="Genome Biol.">
        <title>Reference genomes and transcriptomes of Nicotiana sylvestris and Nicotiana tomentosiformis.</title>
        <authorList>
            <person name="Sierro N."/>
            <person name="Battey J.N."/>
            <person name="Ouadi S."/>
            <person name="Bovet L."/>
            <person name="Goepfert S."/>
            <person name="Bakaher N."/>
            <person name="Peitsch M.C."/>
            <person name="Ivanov N.V."/>
        </authorList>
    </citation>
    <scope>NUCLEOTIDE SEQUENCE [LARGE SCALE GENOMIC DNA]</scope>
</reference>
<accession>A0A1U7XEG0</accession>
<protein>
    <submittedName>
        <fullName evidence="2">Uncharacterized protein LOC104233190 isoform X2</fullName>
    </submittedName>
</protein>
<evidence type="ECO:0000313" key="2">
    <source>
        <dbReference type="RefSeq" id="XP_009784845.1"/>
    </source>
</evidence>
<evidence type="ECO:0000313" key="1">
    <source>
        <dbReference type="Proteomes" id="UP000189701"/>
    </source>
</evidence>
<organism evidence="1 2">
    <name type="scientific">Nicotiana sylvestris</name>
    <name type="common">Wood tobacco</name>
    <name type="synonym">South American tobacco</name>
    <dbReference type="NCBI Taxonomy" id="4096"/>
    <lineage>
        <taxon>Eukaryota</taxon>
        <taxon>Viridiplantae</taxon>
        <taxon>Streptophyta</taxon>
        <taxon>Embryophyta</taxon>
        <taxon>Tracheophyta</taxon>
        <taxon>Spermatophyta</taxon>
        <taxon>Magnoliopsida</taxon>
        <taxon>eudicotyledons</taxon>
        <taxon>Gunneridae</taxon>
        <taxon>Pentapetalae</taxon>
        <taxon>asterids</taxon>
        <taxon>lamiids</taxon>
        <taxon>Solanales</taxon>
        <taxon>Solanaceae</taxon>
        <taxon>Nicotianoideae</taxon>
        <taxon>Nicotianeae</taxon>
        <taxon>Nicotiana</taxon>
    </lineage>
</organism>
<dbReference type="RefSeq" id="XP_009784845.1">
    <property type="nucleotide sequence ID" value="XM_009786543.1"/>
</dbReference>
<dbReference type="Proteomes" id="UP000189701">
    <property type="component" value="Unplaced"/>
</dbReference>
<gene>
    <name evidence="2" type="primary">LOC104233190</name>
</gene>